<dbReference type="Proteomes" id="UP000789366">
    <property type="component" value="Unassembled WGS sequence"/>
</dbReference>
<feature type="non-terminal residue" evidence="1">
    <location>
        <position position="446"/>
    </location>
</feature>
<feature type="non-terminal residue" evidence="1">
    <location>
        <position position="1"/>
    </location>
</feature>
<evidence type="ECO:0000313" key="2">
    <source>
        <dbReference type="Proteomes" id="UP000789366"/>
    </source>
</evidence>
<evidence type="ECO:0000313" key="1">
    <source>
        <dbReference type="EMBL" id="CAG8714465.1"/>
    </source>
</evidence>
<proteinExistence type="predicted"/>
<protein>
    <submittedName>
        <fullName evidence="1">17896_t:CDS:1</fullName>
    </submittedName>
</protein>
<dbReference type="EMBL" id="CAJVPW010027091">
    <property type="protein sequence ID" value="CAG8714465.1"/>
    <property type="molecule type" value="Genomic_DNA"/>
</dbReference>
<gene>
    <name evidence="1" type="ORF">SPELUC_LOCUS12020</name>
</gene>
<comment type="caution">
    <text evidence="1">The sequence shown here is derived from an EMBL/GenBank/DDBJ whole genome shotgun (WGS) entry which is preliminary data.</text>
</comment>
<keyword evidence="2" id="KW-1185">Reference proteome</keyword>
<name>A0ACA9PNN9_9GLOM</name>
<reference evidence="1" key="1">
    <citation type="submission" date="2021-06" db="EMBL/GenBank/DDBJ databases">
        <authorList>
            <person name="Kallberg Y."/>
            <person name="Tangrot J."/>
            <person name="Rosling A."/>
        </authorList>
    </citation>
    <scope>NUCLEOTIDE SEQUENCE</scope>
    <source>
        <strain evidence="1">28 12/20/2015</strain>
    </source>
</reference>
<organism evidence="1 2">
    <name type="scientific">Cetraspora pellucida</name>
    <dbReference type="NCBI Taxonomy" id="1433469"/>
    <lineage>
        <taxon>Eukaryota</taxon>
        <taxon>Fungi</taxon>
        <taxon>Fungi incertae sedis</taxon>
        <taxon>Mucoromycota</taxon>
        <taxon>Glomeromycotina</taxon>
        <taxon>Glomeromycetes</taxon>
        <taxon>Diversisporales</taxon>
        <taxon>Gigasporaceae</taxon>
        <taxon>Cetraspora</taxon>
    </lineage>
</organism>
<accession>A0ACA9PNN9</accession>
<sequence>DWHATEKAKYIQEIKKEKHIPRKHANNSLNDEEDEEDDSSAKQTTHADNDNVLSAPRQNTILDWYFLCNLNPSYNLPSQDMVRGHNSGNSIYGFMALKENQETVVDILDLSTYRHTGEFLKDKLIEQEVNHFLDIFCETRWYSLAKVYMGVLVYEQGFRHCLSLSENSQPRYPKIENTVVKSIICDKYHFTDNDALTQVIKLIVDVIGRLESSDSTLADIFKELIYIHRQITQLDDSIIGLQAYALAVISKRAREFNSNIFFIALFLSPNHKRLAISKKIDKDTMIRASLELVNAWSFYKKVLFFCTNFTGNFPLLCRFAMKVFSIVPHAASYERLFLSLGLVKSKVRNILTPDNLSIISQLRSELKKAISTKKNKTGFAHLIHNEENADTFFYKKENMPIEELNEQLEEVMVGINKIDVMEEFFDFKAFERSQETFVSEQSNVVE</sequence>